<dbReference type="AlphaFoldDB" id="A0A4Y7L0C7"/>
<feature type="chain" id="PRO_5021464489" description="SLC26A/SulP transporter domain-containing protein" evidence="1">
    <location>
        <begin position="19"/>
        <end position="78"/>
    </location>
</feature>
<keyword evidence="1" id="KW-0732">Signal</keyword>
<name>A0A4Y7L0C7_PAPSO</name>
<accession>A0A4Y7L0C7</accession>
<feature type="signal peptide" evidence="1">
    <location>
        <begin position="1"/>
        <end position="18"/>
    </location>
</feature>
<evidence type="ECO:0008006" key="4">
    <source>
        <dbReference type="Google" id="ProtNLM"/>
    </source>
</evidence>
<keyword evidence="3" id="KW-1185">Reference proteome</keyword>
<dbReference type="Proteomes" id="UP000316621">
    <property type="component" value="Chromosome 9"/>
</dbReference>
<sequence length="78" mass="8733">MVYVFFLQCFTIIAGVLAGISDFVAQKLSGIQNLQLKRLLFERGFKDWNKLQSFGIKHTPTGATVVSPDAACRDQRAR</sequence>
<organism evidence="2 3">
    <name type="scientific">Papaver somniferum</name>
    <name type="common">Opium poppy</name>
    <dbReference type="NCBI Taxonomy" id="3469"/>
    <lineage>
        <taxon>Eukaryota</taxon>
        <taxon>Viridiplantae</taxon>
        <taxon>Streptophyta</taxon>
        <taxon>Embryophyta</taxon>
        <taxon>Tracheophyta</taxon>
        <taxon>Spermatophyta</taxon>
        <taxon>Magnoliopsida</taxon>
        <taxon>Ranunculales</taxon>
        <taxon>Papaveraceae</taxon>
        <taxon>Papaveroideae</taxon>
        <taxon>Papaver</taxon>
    </lineage>
</organism>
<reference evidence="2 3" key="1">
    <citation type="journal article" date="2018" name="Science">
        <title>The opium poppy genome and morphinan production.</title>
        <authorList>
            <person name="Guo L."/>
            <person name="Winzer T."/>
            <person name="Yang X."/>
            <person name="Li Y."/>
            <person name="Ning Z."/>
            <person name="He Z."/>
            <person name="Teodor R."/>
            <person name="Lu Y."/>
            <person name="Bowser T.A."/>
            <person name="Graham I.A."/>
            <person name="Ye K."/>
        </authorList>
    </citation>
    <scope>NUCLEOTIDE SEQUENCE [LARGE SCALE GENOMIC DNA]</scope>
    <source>
        <strain evidence="3">cv. HN1</strain>
        <tissue evidence="2">Leaves</tissue>
    </source>
</reference>
<evidence type="ECO:0000313" key="2">
    <source>
        <dbReference type="EMBL" id="RZC79003.1"/>
    </source>
</evidence>
<protein>
    <recommendedName>
        <fullName evidence="4">SLC26A/SulP transporter domain-containing protein</fullName>
    </recommendedName>
</protein>
<gene>
    <name evidence="2" type="ORF">C5167_003233</name>
</gene>
<evidence type="ECO:0000313" key="3">
    <source>
        <dbReference type="Proteomes" id="UP000316621"/>
    </source>
</evidence>
<proteinExistence type="predicted"/>
<dbReference type="EMBL" id="CM010723">
    <property type="protein sequence ID" value="RZC79003.1"/>
    <property type="molecule type" value="Genomic_DNA"/>
</dbReference>
<dbReference type="Gramene" id="RZC79003">
    <property type="protein sequence ID" value="RZC79003"/>
    <property type="gene ID" value="C5167_003233"/>
</dbReference>
<evidence type="ECO:0000256" key="1">
    <source>
        <dbReference type="SAM" id="SignalP"/>
    </source>
</evidence>